<evidence type="ECO:0000256" key="1">
    <source>
        <dbReference type="ARBA" id="ARBA00004123"/>
    </source>
</evidence>
<comment type="subcellular location">
    <subcellularLocation>
        <location evidence="1">Nucleus</location>
    </subcellularLocation>
</comment>
<keyword evidence="2" id="KW-0479">Metal-binding</keyword>
<feature type="compositionally biased region" description="Basic and acidic residues" evidence="8">
    <location>
        <begin position="106"/>
        <end position="127"/>
    </location>
</feature>
<keyword evidence="4 7" id="KW-0863">Zinc-finger</keyword>
<keyword evidence="6" id="KW-0539">Nucleus</keyword>
<dbReference type="SUPFAM" id="SSF57667">
    <property type="entry name" value="beta-beta-alpha zinc fingers"/>
    <property type="match status" value="2"/>
</dbReference>
<dbReference type="EMBL" id="CDSF01000090">
    <property type="protein sequence ID" value="CEO99212.1"/>
    <property type="molecule type" value="Genomic_DNA"/>
</dbReference>
<keyword evidence="3" id="KW-0677">Repeat</keyword>
<evidence type="ECO:0000259" key="9">
    <source>
        <dbReference type="Pfam" id="PF08790"/>
    </source>
</evidence>
<dbReference type="Gene3D" id="3.30.1490.490">
    <property type="match status" value="1"/>
</dbReference>
<evidence type="ECO:0000256" key="3">
    <source>
        <dbReference type="ARBA" id="ARBA00022737"/>
    </source>
</evidence>
<dbReference type="PROSITE" id="PS51804">
    <property type="entry name" value="ZF_C2HC_LYAR"/>
    <property type="match status" value="1"/>
</dbReference>
<evidence type="ECO:0000313" key="10">
    <source>
        <dbReference type="EMBL" id="CEO99212.1"/>
    </source>
</evidence>
<dbReference type="OrthoDB" id="21474at2759"/>
<dbReference type="GO" id="GO:0000122">
    <property type="term" value="P:negative regulation of transcription by RNA polymerase II"/>
    <property type="evidence" value="ECO:0007669"/>
    <property type="project" value="TreeGrafter"/>
</dbReference>
<dbReference type="PANTHER" id="PTHR13100:SF10">
    <property type="entry name" value="CELL GROWTH-REGULATING NUCLEOLAR PROTEIN"/>
    <property type="match status" value="1"/>
</dbReference>
<evidence type="ECO:0000256" key="4">
    <source>
        <dbReference type="ARBA" id="ARBA00022771"/>
    </source>
</evidence>
<dbReference type="GO" id="GO:0005730">
    <property type="term" value="C:nucleolus"/>
    <property type="evidence" value="ECO:0007669"/>
    <property type="project" value="TreeGrafter"/>
</dbReference>
<evidence type="ECO:0000256" key="2">
    <source>
        <dbReference type="ARBA" id="ARBA00022723"/>
    </source>
</evidence>
<gene>
    <name evidence="10" type="ORF">PBRA_001118</name>
</gene>
<feature type="region of interest" description="Disordered" evidence="8">
    <location>
        <begin position="70"/>
        <end position="130"/>
    </location>
</feature>
<dbReference type="GO" id="GO:0003677">
    <property type="term" value="F:DNA binding"/>
    <property type="evidence" value="ECO:0007669"/>
    <property type="project" value="InterPro"/>
</dbReference>
<feature type="non-terminal residue" evidence="10">
    <location>
        <position position="1"/>
    </location>
</feature>
<dbReference type="GO" id="GO:0006364">
    <property type="term" value="P:rRNA processing"/>
    <property type="evidence" value="ECO:0007669"/>
    <property type="project" value="TreeGrafter"/>
</dbReference>
<dbReference type="GO" id="GO:0008270">
    <property type="term" value="F:zinc ion binding"/>
    <property type="evidence" value="ECO:0007669"/>
    <property type="project" value="UniProtKB-KW"/>
</dbReference>
<evidence type="ECO:0000256" key="7">
    <source>
        <dbReference type="PROSITE-ProRule" id="PRU01145"/>
    </source>
</evidence>
<feature type="domain" description="Zinc finger C2H2 LYAR-type" evidence="9">
    <location>
        <begin position="35"/>
        <end position="62"/>
    </location>
</feature>
<keyword evidence="11" id="KW-1185">Reference proteome</keyword>
<evidence type="ECO:0000256" key="8">
    <source>
        <dbReference type="SAM" id="MobiDB-lite"/>
    </source>
</evidence>
<evidence type="ECO:0000256" key="6">
    <source>
        <dbReference type="ARBA" id="ARBA00023242"/>
    </source>
</evidence>
<dbReference type="PANTHER" id="PTHR13100">
    <property type="entry name" value="CELL GROWTH-REGULATING NUCLEOLAR PROTEIN LYAR"/>
    <property type="match status" value="1"/>
</dbReference>
<dbReference type="Pfam" id="PF08790">
    <property type="entry name" value="zf-LYAR"/>
    <property type="match status" value="1"/>
</dbReference>
<proteinExistence type="predicted"/>
<evidence type="ECO:0000256" key="5">
    <source>
        <dbReference type="ARBA" id="ARBA00022833"/>
    </source>
</evidence>
<evidence type="ECO:0000313" key="11">
    <source>
        <dbReference type="Proteomes" id="UP000039324"/>
    </source>
</evidence>
<organism evidence="10 11">
    <name type="scientific">Plasmodiophora brassicae</name>
    <name type="common">Clubroot disease agent</name>
    <dbReference type="NCBI Taxonomy" id="37360"/>
    <lineage>
        <taxon>Eukaryota</taxon>
        <taxon>Sar</taxon>
        <taxon>Rhizaria</taxon>
        <taxon>Endomyxa</taxon>
        <taxon>Phytomyxea</taxon>
        <taxon>Plasmodiophorida</taxon>
        <taxon>Plasmodiophoridae</taxon>
        <taxon>Plasmodiophora</taxon>
    </lineage>
</organism>
<accession>A0A0G4IVG0</accession>
<dbReference type="Proteomes" id="UP000039324">
    <property type="component" value="Unassembled WGS sequence"/>
</dbReference>
<name>A0A0G4IVG0_PLABS</name>
<dbReference type="InterPro" id="IPR039999">
    <property type="entry name" value="LYAR"/>
</dbReference>
<keyword evidence="5" id="KW-0862">Zinc</keyword>
<dbReference type="InterPro" id="IPR014898">
    <property type="entry name" value="Znf_C2H2_LYAR"/>
</dbReference>
<dbReference type="AlphaFoldDB" id="A0A0G4IVG0"/>
<dbReference type="STRING" id="37360.A0A0G4IVG0"/>
<protein>
    <recommendedName>
        <fullName evidence="9">Zinc finger C2H2 LYAR-type domain-containing protein</fullName>
    </recommendedName>
</protein>
<sequence length="194" mass="21600">LFTRRRAMVSFSCDGCNETLKKQKVAKHFCGSRSVSCIDCSKTFYDDEYAAHTSCISEAAKYEKSLYRGPRAKQNTAQKKPTPAEYASAEPKQEAVKPASPVTSESDVKPGEKKRKREPEPAKETAQVDRSAVISEAVDSVLNENPGEAFLLKRLRRLVKNKLRSQQVDVATLDEIAMAICRNPNVTVSRRSSQ</sequence>
<dbReference type="InterPro" id="IPR036236">
    <property type="entry name" value="Znf_C2H2_sf"/>
</dbReference>
<dbReference type="FunFam" id="3.30.1490.490:FF:000001">
    <property type="entry name" value="cell growth-regulating nucleolar protein-like"/>
    <property type="match status" value="1"/>
</dbReference>
<reference evidence="10 11" key="1">
    <citation type="submission" date="2015-02" db="EMBL/GenBank/DDBJ databases">
        <authorList>
            <person name="Chooi Y.-H."/>
        </authorList>
    </citation>
    <scope>NUCLEOTIDE SEQUENCE [LARGE SCALE GENOMIC DNA]</scope>
    <source>
        <strain evidence="10">E3</strain>
    </source>
</reference>